<comment type="caution">
    <text evidence="1">The sequence shown here is derived from an EMBL/GenBank/DDBJ whole genome shotgun (WGS) entry which is preliminary data.</text>
</comment>
<sequence>MRFNKAKCRVLHLGRNNPMQRYRLGEEWLERCLVEKDLGVLVDSQLNMSCQCAQVAKEANSILACIRNSVASRTREVIVPLYSALVRPHLKYCVQFWVPHYKKDIEVLERVQRRATKLVKGLEKKSYEERLRELGLFSLEKRRLRGDLIALYNYLKGGCSQPVEDRRRVRAILPYTKVPETDEIREQGGGCQTESSKFRASIYPPLTIYSDYGIWESCGPPRIVRPQDTF</sequence>
<protein>
    <recommendedName>
        <fullName evidence="3">Reverse transcriptase</fullName>
    </recommendedName>
</protein>
<dbReference type="Proteomes" id="UP001623348">
    <property type="component" value="Unassembled WGS sequence"/>
</dbReference>
<accession>A0ABC9YJK8</accession>
<dbReference type="PANTHER" id="PTHR33332">
    <property type="entry name" value="REVERSE TRANSCRIPTASE DOMAIN-CONTAINING PROTEIN"/>
    <property type="match status" value="1"/>
</dbReference>
<dbReference type="EMBL" id="BAAFJT010000357">
    <property type="protein sequence ID" value="GAB0210265.1"/>
    <property type="molecule type" value="Genomic_DNA"/>
</dbReference>
<organism evidence="1 2">
    <name type="scientific">Grus japonensis</name>
    <name type="common">Japanese crane</name>
    <name type="synonym">Red-crowned crane</name>
    <dbReference type="NCBI Taxonomy" id="30415"/>
    <lineage>
        <taxon>Eukaryota</taxon>
        <taxon>Metazoa</taxon>
        <taxon>Chordata</taxon>
        <taxon>Craniata</taxon>
        <taxon>Vertebrata</taxon>
        <taxon>Euteleostomi</taxon>
        <taxon>Archelosauria</taxon>
        <taxon>Archosauria</taxon>
        <taxon>Dinosauria</taxon>
        <taxon>Saurischia</taxon>
        <taxon>Theropoda</taxon>
        <taxon>Coelurosauria</taxon>
        <taxon>Aves</taxon>
        <taxon>Neognathae</taxon>
        <taxon>Neoaves</taxon>
        <taxon>Gruiformes</taxon>
        <taxon>Gruidae</taxon>
        <taxon>Grus</taxon>
    </lineage>
</organism>
<evidence type="ECO:0000313" key="2">
    <source>
        <dbReference type="Proteomes" id="UP001623348"/>
    </source>
</evidence>
<proteinExistence type="predicted"/>
<evidence type="ECO:0008006" key="3">
    <source>
        <dbReference type="Google" id="ProtNLM"/>
    </source>
</evidence>
<dbReference type="AlphaFoldDB" id="A0ABC9YJK8"/>
<name>A0ABC9YJK8_GRUJA</name>
<keyword evidence="2" id="KW-1185">Reference proteome</keyword>
<gene>
    <name evidence="1" type="ORF">GRJ2_003492300</name>
</gene>
<dbReference type="Gene3D" id="2.30.30.40">
    <property type="entry name" value="SH3 Domains"/>
    <property type="match status" value="1"/>
</dbReference>
<reference evidence="1 2" key="1">
    <citation type="submission" date="2024-06" db="EMBL/GenBank/DDBJ databases">
        <title>The draft genome of Grus japonensis, version 3.</title>
        <authorList>
            <person name="Nabeshima K."/>
            <person name="Suzuki S."/>
            <person name="Onuma M."/>
        </authorList>
    </citation>
    <scope>NUCLEOTIDE SEQUENCE [LARGE SCALE GENOMIC DNA]</scope>
    <source>
        <strain evidence="1 2">451A</strain>
    </source>
</reference>
<evidence type="ECO:0000313" key="1">
    <source>
        <dbReference type="EMBL" id="GAB0210265.1"/>
    </source>
</evidence>
<dbReference type="PRINTS" id="PR01345">
    <property type="entry name" value="CERVTRCPTASE"/>
</dbReference>